<keyword evidence="3" id="KW-1185">Reference proteome</keyword>
<feature type="compositionally biased region" description="Low complexity" evidence="1">
    <location>
        <begin position="404"/>
        <end position="417"/>
    </location>
</feature>
<feature type="compositionally biased region" description="Low complexity" evidence="1">
    <location>
        <begin position="251"/>
        <end position="260"/>
    </location>
</feature>
<organism evidence="2 3">
    <name type="scientific">Liparis tanakae</name>
    <name type="common">Tanaka's snailfish</name>
    <dbReference type="NCBI Taxonomy" id="230148"/>
    <lineage>
        <taxon>Eukaryota</taxon>
        <taxon>Metazoa</taxon>
        <taxon>Chordata</taxon>
        <taxon>Craniata</taxon>
        <taxon>Vertebrata</taxon>
        <taxon>Euteleostomi</taxon>
        <taxon>Actinopterygii</taxon>
        <taxon>Neopterygii</taxon>
        <taxon>Teleostei</taxon>
        <taxon>Neoteleostei</taxon>
        <taxon>Acanthomorphata</taxon>
        <taxon>Eupercaria</taxon>
        <taxon>Perciformes</taxon>
        <taxon>Cottioidei</taxon>
        <taxon>Cottales</taxon>
        <taxon>Liparidae</taxon>
        <taxon>Liparis</taxon>
    </lineage>
</organism>
<accession>A0A4Z2FI00</accession>
<protein>
    <submittedName>
        <fullName evidence="2">Uncharacterized protein</fullName>
    </submittedName>
</protein>
<feature type="region of interest" description="Disordered" evidence="1">
    <location>
        <begin position="404"/>
        <end position="424"/>
    </location>
</feature>
<feature type="region of interest" description="Disordered" evidence="1">
    <location>
        <begin position="192"/>
        <end position="275"/>
    </location>
</feature>
<evidence type="ECO:0000313" key="2">
    <source>
        <dbReference type="EMBL" id="TNN40555.1"/>
    </source>
</evidence>
<evidence type="ECO:0000313" key="3">
    <source>
        <dbReference type="Proteomes" id="UP000314294"/>
    </source>
</evidence>
<dbReference type="EMBL" id="SRLO01001179">
    <property type="protein sequence ID" value="TNN40555.1"/>
    <property type="molecule type" value="Genomic_DNA"/>
</dbReference>
<reference evidence="2 3" key="1">
    <citation type="submission" date="2019-03" db="EMBL/GenBank/DDBJ databases">
        <title>First draft genome of Liparis tanakae, snailfish: a comprehensive survey of snailfish specific genes.</title>
        <authorList>
            <person name="Kim W."/>
            <person name="Song I."/>
            <person name="Jeong J.-H."/>
            <person name="Kim D."/>
            <person name="Kim S."/>
            <person name="Ryu S."/>
            <person name="Song J.Y."/>
            <person name="Lee S.K."/>
        </authorList>
    </citation>
    <scope>NUCLEOTIDE SEQUENCE [LARGE SCALE GENOMIC DNA]</scope>
    <source>
        <tissue evidence="2">Muscle</tissue>
    </source>
</reference>
<gene>
    <name evidence="2" type="ORF">EYF80_049276</name>
</gene>
<evidence type="ECO:0000256" key="1">
    <source>
        <dbReference type="SAM" id="MobiDB-lite"/>
    </source>
</evidence>
<feature type="region of interest" description="Disordered" evidence="1">
    <location>
        <begin position="50"/>
        <end position="75"/>
    </location>
</feature>
<dbReference type="Proteomes" id="UP000314294">
    <property type="component" value="Unassembled WGS sequence"/>
</dbReference>
<sequence>MRVKHEGRRGGAAFILQGTLIFTGASSASRRLLKGRKHVMSSSNITVDRVSLKPSGGRETKQGGGPARGPRVGPRGAALYSLQRAAHVQTGQQLLHADVAHAVVVELQADGPPEVPQRVGQRAALRRPDAAVRQLQVFRRQPAHGMRRHRALLQLVDALDEPQEARHGVHALLLPRHGRRHRPEVLAHAFGQAPPHLAGPPLHGGAGAAAAPQAAVARGQQSGHEGGRELQVGRLGGRSSAPPPARGGQAGPEAAGAGPARPEERGDGGALGAVGQDDVQRGEEALRGHVEELEARAVGGGHAPAAAEEAHAHVLLRHAARLQLRGGELVAAAADALEGQPAEAPRRGEALLQPAGRRGAARGGAVPEEVLQHHDVHVGDGPRAAVPVAPQLGVAAADAPAEHGAVAQAQQGAVGAQRPQHLGRHGRVGVLPPHEALDAAGREAAQQQLLAEVPPERRAHGVRPAGRHLADALQQRAAQQAAQQRGDGRALRRAAEPRLVPGGAAQLVQPVEGEQDAVRLVQDEAEHLLLPAVRPAAVVEQQLAHRQRAPLLAQPAAAEGEEQQEAAQRGAARPQLLHPLEQRALPAAGGAGHQHGVGLGVQRARRARHVLRAQRGSAGVPPAVSRLQPALGVDVVQGRVAGAAVGAEEAGLSRHGAAELLLEPQDL</sequence>
<dbReference type="AlphaFoldDB" id="A0A4Z2FI00"/>
<feature type="compositionally biased region" description="Low complexity" evidence="1">
    <location>
        <begin position="192"/>
        <end position="201"/>
    </location>
</feature>
<comment type="caution">
    <text evidence="2">The sequence shown here is derived from an EMBL/GenBank/DDBJ whole genome shotgun (WGS) entry which is preliminary data.</text>
</comment>
<name>A0A4Z2FI00_9TELE</name>
<proteinExistence type="predicted"/>